<comment type="subunit">
    <text evidence="5">V-ATPase is a heteromultimeric enzyme made up of two complexes: the ATP-hydrolytic V1 complex and the proton translocation V0 complex. The V1 complex consists of three catalytic AB heterodimers that form a heterohexamer, three peripheral stalks each consisting of EG heterodimers, one central rotor including subunits D and F, and the regulatory subunits C and H. The proton translocation complex V0 consists of the proton transport subunit a, a ring of proteolipid subunits c9c'', rotary subunit d, subunits e and f, and two accessory subunits.</text>
</comment>
<dbReference type="Pfam" id="PF03223">
    <property type="entry name" value="V-ATPase_C"/>
    <property type="match status" value="1"/>
</dbReference>
<sequence length="388" mass="44597">MTEYWLISAPGDKTCQQTWETMNDLTSKQHSLSVNYKFHIPDLKVGTLDQLVGLSDDLGKLDAYVEQVTRKVATYLGEVLEDQRDKLHENLLANNSDLPSYITRFQWDMAKYPIKQSLRNIADIISKQVGQIDADLKTKSTTYNNLKGSLQNLEKKQTGSLLTRNLADLVKKEHFVLDSEYLTTLLVIVPRASFHEWYSGYEKLTDMIVPRSTQLINQDSEYGLFTVTLFKKVIEEFKLHAREKKFIVRDFTYNEEELAAGKNEITKLVTDKKKQFGPLVRWLKVNFSECFCAWIHVKALRVFVESVLRYGLPVNFQAILLHPHKKCARRLRDVLNQLYAHLDSSATSSSAAQGNQDSVDIPGLGFGQNDYFPYVYYKINVDMVDSKV</sequence>
<dbReference type="Gene3D" id="3.30.70.100">
    <property type="match status" value="1"/>
</dbReference>
<comment type="caution">
    <text evidence="6">The sequence shown here is derived from an EMBL/GenBank/DDBJ whole genome shotgun (WGS) entry which is preliminary data.</text>
</comment>
<keyword evidence="4 5" id="KW-0406">Ion transport</keyword>
<comment type="similarity">
    <text evidence="1 5">Belongs to the V-ATPase C subunit family.</text>
</comment>
<dbReference type="Gene3D" id="3.30.70.1180">
    <property type="entry name" value="Vacuolar atp synthase subunit c, domain 1"/>
    <property type="match status" value="1"/>
</dbReference>
<evidence type="ECO:0000256" key="3">
    <source>
        <dbReference type="ARBA" id="ARBA00022781"/>
    </source>
</evidence>
<evidence type="ECO:0000256" key="2">
    <source>
        <dbReference type="ARBA" id="ARBA00022448"/>
    </source>
</evidence>
<name>A0ABP1PCB1_XYLVO</name>
<comment type="function">
    <text evidence="5">Subunit of the V1 complex of vacuolar(H+)-ATPase (V-ATPase), a multisubunit enzyme composed of a peripheral complex (V1) that hydrolyzes ATP and a membrane integral complex (V0) that translocates protons. V-ATPase is responsible for acidifying and maintaining the pH of intracellular compartments and in some cell types, is targeted to the plasma membrane, where it is responsible for acidifying the extracellular environment. Subunit C is necessary for the assembly of the catalytic sector of the enzyme and is likely to have a specific function in its catalytic activity.</text>
</comment>
<gene>
    <name evidence="6" type="ORF">XYLVIOL_LOCUS9613</name>
</gene>
<keyword evidence="2 5" id="KW-0813">Transport</keyword>
<organism evidence="6 7">
    <name type="scientific">Xylocopa violacea</name>
    <name type="common">Violet carpenter bee</name>
    <name type="synonym">Apis violacea</name>
    <dbReference type="NCBI Taxonomy" id="135666"/>
    <lineage>
        <taxon>Eukaryota</taxon>
        <taxon>Metazoa</taxon>
        <taxon>Ecdysozoa</taxon>
        <taxon>Arthropoda</taxon>
        <taxon>Hexapoda</taxon>
        <taxon>Insecta</taxon>
        <taxon>Pterygota</taxon>
        <taxon>Neoptera</taxon>
        <taxon>Endopterygota</taxon>
        <taxon>Hymenoptera</taxon>
        <taxon>Apocrita</taxon>
        <taxon>Aculeata</taxon>
        <taxon>Apoidea</taxon>
        <taxon>Anthophila</taxon>
        <taxon>Apidae</taxon>
        <taxon>Xylocopa</taxon>
        <taxon>Xylocopa</taxon>
    </lineage>
</organism>
<evidence type="ECO:0000313" key="7">
    <source>
        <dbReference type="Proteomes" id="UP001642520"/>
    </source>
</evidence>
<evidence type="ECO:0000256" key="5">
    <source>
        <dbReference type="RuleBase" id="RU364010"/>
    </source>
</evidence>
<dbReference type="EMBL" id="CAXAJV020001300">
    <property type="protein sequence ID" value="CAL7949829.1"/>
    <property type="molecule type" value="Genomic_DNA"/>
</dbReference>
<accession>A0ABP1PCB1</accession>
<keyword evidence="7" id="KW-1185">Reference proteome</keyword>
<evidence type="ECO:0000256" key="4">
    <source>
        <dbReference type="ARBA" id="ARBA00023065"/>
    </source>
</evidence>
<protein>
    <recommendedName>
        <fullName evidence="5">V-type proton ATPase subunit C</fullName>
    </recommendedName>
</protein>
<dbReference type="InterPro" id="IPR004907">
    <property type="entry name" value="ATPase_V1-cplx_csu"/>
</dbReference>
<dbReference type="SUPFAM" id="SSF118203">
    <property type="entry name" value="Vacuolar ATP synthase subunit C"/>
    <property type="match status" value="1"/>
</dbReference>
<dbReference type="Proteomes" id="UP001642520">
    <property type="component" value="Unassembled WGS sequence"/>
</dbReference>
<evidence type="ECO:0000256" key="1">
    <source>
        <dbReference type="ARBA" id="ARBA00006138"/>
    </source>
</evidence>
<keyword evidence="3 5" id="KW-0375">Hydrogen ion transport</keyword>
<evidence type="ECO:0000313" key="6">
    <source>
        <dbReference type="EMBL" id="CAL7949829.1"/>
    </source>
</evidence>
<proteinExistence type="inferred from homology"/>
<dbReference type="PANTHER" id="PTHR10137">
    <property type="entry name" value="V-TYPE PROTON ATPASE SUBUNIT C"/>
    <property type="match status" value="1"/>
</dbReference>
<dbReference type="InterPro" id="IPR036132">
    <property type="entry name" value="Vac_ATP_synth_c_sf"/>
</dbReference>
<dbReference type="Gene3D" id="1.20.1460.10">
    <property type="entry name" value="subunit c (vma5p) of the yeast v-atpase, domain 2"/>
    <property type="match status" value="1"/>
</dbReference>
<reference evidence="6 7" key="1">
    <citation type="submission" date="2024-08" db="EMBL/GenBank/DDBJ databases">
        <authorList>
            <person name="Will J Nash"/>
            <person name="Angela Man"/>
            <person name="Seanna McTaggart"/>
            <person name="Kendall Baker"/>
            <person name="Tom Barker"/>
            <person name="Leah Catchpole"/>
            <person name="Alex Durrant"/>
            <person name="Karim Gharbi"/>
            <person name="Naomi Irish"/>
            <person name="Gemy Kaithakottil"/>
            <person name="Debby Ku"/>
            <person name="Aaliyah Providence"/>
            <person name="Felix Shaw"/>
            <person name="David Swarbreck"/>
            <person name="Chris Watkins"/>
            <person name="Ann M. McCartney"/>
            <person name="Giulio Formenti"/>
            <person name="Alice Mouton"/>
            <person name="Noel Vella"/>
            <person name="Bjorn M von Reumont"/>
            <person name="Adriana Vella"/>
            <person name="Wilfried Haerty"/>
        </authorList>
    </citation>
    <scope>NUCLEOTIDE SEQUENCE [LARGE SCALE GENOMIC DNA]</scope>
</reference>
<dbReference type="PANTHER" id="PTHR10137:SF0">
    <property type="entry name" value="V-TYPE PROTON ATPASE SUBUNIT C"/>
    <property type="match status" value="1"/>
</dbReference>
<dbReference type="CDD" id="cd14785">
    <property type="entry name" value="V-ATPase_C"/>
    <property type="match status" value="1"/>
</dbReference>